<evidence type="ECO:0000259" key="7">
    <source>
        <dbReference type="PROSITE" id="PS50110"/>
    </source>
</evidence>
<evidence type="ECO:0000259" key="6">
    <source>
        <dbReference type="PROSITE" id="PS50043"/>
    </source>
</evidence>
<keyword evidence="4" id="KW-0804">Transcription</keyword>
<accession>A0A7K0K235</accession>
<keyword evidence="1 5" id="KW-0597">Phosphoprotein</keyword>
<dbReference type="PANTHER" id="PTHR43214">
    <property type="entry name" value="TWO-COMPONENT RESPONSE REGULATOR"/>
    <property type="match status" value="1"/>
</dbReference>
<dbReference type="CDD" id="cd17535">
    <property type="entry name" value="REC_NarL-like"/>
    <property type="match status" value="1"/>
</dbReference>
<dbReference type="Gene3D" id="3.40.50.2300">
    <property type="match status" value="1"/>
</dbReference>
<dbReference type="InterPro" id="IPR058245">
    <property type="entry name" value="NreC/VraR/RcsB-like_REC"/>
</dbReference>
<dbReference type="GO" id="GO:0003677">
    <property type="term" value="F:DNA binding"/>
    <property type="evidence" value="ECO:0007669"/>
    <property type="project" value="UniProtKB-KW"/>
</dbReference>
<sequence>MIEKQKIRVMLVDDQKAIRYGFTMLISKSATCSVVATCENGQKVLDTLAQLAERREPLPEVIIMDIRMPVMDGIAATKEIKTRYPHVQILALTTYDQDDYAFKMLSAGASGFLLKDVRGPQLIAAIEAIHAGDAVLTPRITGKILARHVTNLGTSEDVQAARAQFDALTEREIEIVTLVAAGLNNTEIAEKLYIEPDSAKKAVSRILTKLGMRDRVQLAIQWTKAGL</sequence>
<organism evidence="8 9">
    <name type="scientific">Mobiluncus porci</name>
    <dbReference type="NCBI Taxonomy" id="2652278"/>
    <lineage>
        <taxon>Bacteria</taxon>
        <taxon>Bacillati</taxon>
        <taxon>Actinomycetota</taxon>
        <taxon>Actinomycetes</taxon>
        <taxon>Actinomycetales</taxon>
        <taxon>Actinomycetaceae</taxon>
        <taxon>Mobiluncus</taxon>
    </lineage>
</organism>
<feature type="domain" description="HTH luxR-type" evidence="6">
    <location>
        <begin position="161"/>
        <end position="227"/>
    </location>
</feature>
<evidence type="ECO:0000256" key="1">
    <source>
        <dbReference type="ARBA" id="ARBA00022553"/>
    </source>
</evidence>
<dbReference type="EMBL" id="VUMY01000007">
    <property type="protein sequence ID" value="MST49543.1"/>
    <property type="molecule type" value="Genomic_DNA"/>
</dbReference>
<evidence type="ECO:0000313" key="9">
    <source>
        <dbReference type="Proteomes" id="UP000442535"/>
    </source>
</evidence>
<evidence type="ECO:0000256" key="2">
    <source>
        <dbReference type="ARBA" id="ARBA00023015"/>
    </source>
</evidence>
<dbReference type="InterPro" id="IPR011006">
    <property type="entry name" value="CheY-like_superfamily"/>
</dbReference>
<name>A0A7K0K235_9ACTO</name>
<dbReference type="InterPro" id="IPR000792">
    <property type="entry name" value="Tscrpt_reg_LuxR_C"/>
</dbReference>
<dbReference type="SUPFAM" id="SSF52172">
    <property type="entry name" value="CheY-like"/>
    <property type="match status" value="1"/>
</dbReference>
<protein>
    <submittedName>
        <fullName evidence="8">Response regulator transcription factor</fullName>
    </submittedName>
</protein>
<feature type="modified residue" description="4-aspartylphosphate" evidence="5">
    <location>
        <position position="65"/>
    </location>
</feature>
<feature type="domain" description="Response regulatory" evidence="7">
    <location>
        <begin position="8"/>
        <end position="130"/>
    </location>
</feature>
<dbReference type="SMART" id="SM00448">
    <property type="entry name" value="REC"/>
    <property type="match status" value="1"/>
</dbReference>
<evidence type="ECO:0000313" key="8">
    <source>
        <dbReference type="EMBL" id="MST49543.1"/>
    </source>
</evidence>
<comment type="caution">
    <text evidence="8">The sequence shown here is derived from an EMBL/GenBank/DDBJ whole genome shotgun (WGS) entry which is preliminary data.</text>
</comment>
<dbReference type="InterPro" id="IPR039420">
    <property type="entry name" value="WalR-like"/>
</dbReference>
<dbReference type="InterPro" id="IPR001789">
    <property type="entry name" value="Sig_transdc_resp-reg_receiver"/>
</dbReference>
<gene>
    <name evidence="8" type="ORF">FYJ63_04750</name>
</gene>
<dbReference type="GO" id="GO:0006355">
    <property type="term" value="P:regulation of DNA-templated transcription"/>
    <property type="evidence" value="ECO:0007669"/>
    <property type="project" value="InterPro"/>
</dbReference>
<reference evidence="8 9" key="1">
    <citation type="submission" date="2019-08" db="EMBL/GenBank/DDBJ databases">
        <title>In-depth cultivation of the pig gut microbiome towards novel bacterial diversity and tailored functional studies.</title>
        <authorList>
            <person name="Wylensek D."/>
            <person name="Hitch T.C.A."/>
            <person name="Clavel T."/>
        </authorList>
    </citation>
    <scope>NUCLEOTIDE SEQUENCE [LARGE SCALE GENOMIC DNA]</scope>
    <source>
        <strain evidence="8 9">RF-GAM-744-WT-7</strain>
    </source>
</reference>
<dbReference type="GO" id="GO:0000160">
    <property type="term" value="P:phosphorelay signal transduction system"/>
    <property type="evidence" value="ECO:0007669"/>
    <property type="project" value="InterPro"/>
</dbReference>
<dbReference type="PROSITE" id="PS50110">
    <property type="entry name" value="RESPONSE_REGULATORY"/>
    <property type="match status" value="1"/>
</dbReference>
<dbReference type="Pfam" id="PF00072">
    <property type="entry name" value="Response_reg"/>
    <property type="match status" value="1"/>
</dbReference>
<dbReference type="PRINTS" id="PR00038">
    <property type="entry name" value="HTHLUXR"/>
</dbReference>
<dbReference type="AlphaFoldDB" id="A0A7K0K235"/>
<dbReference type="SMART" id="SM00421">
    <property type="entry name" value="HTH_LUXR"/>
    <property type="match status" value="1"/>
</dbReference>
<dbReference type="SUPFAM" id="SSF46894">
    <property type="entry name" value="C-terminal effector domain of the bipartite response regulators"/>
    <property type="match status" value="1"/>
</dbReference>
<dbReference type="PROSITE" id="PS50043">
    <property type="entry name" value="HTH_LUXR_2"/>
    <property type="match status" value="1"/>
</dbReference>
<dbReference type="RefSeq" id="WP_154544345.1">
    <property type="nucleotide sequence ID" value="NZ_VUMY01000007.1"/>
</dbReference>
<keyword evidence="2" id="KW-0805">Transcription regulation</keyword>
<evidence type="ECO:0000256" key="5">
    <source>
        <dbReference type="PROSITE-ProRule" id="PRU00169"/>
    </source>
</evidence>
<evidence type="ECO:0000256" key="4">
    <source>
        <dbReference type="ARBA" id="ARBA00023163"/>
    </source>
</evidence>
<keyword evidence="9" id="KW-1185">Reference proteome</keyword>
<keyword evidence="3" id="KW-0238">DNA-binding</keyword>
<dbReference type="Proteomes" id="UP000442535">
    <property type="component" value="Unassembled WGS sequence"/>
</dbReference>
<dbReference type="Pfam" id="PF00196">
    <property type="entry name" value="GerE"/>
    <property type="match status" value="1"/>
</dbReference>
<dbReference type="CDD" id="cd06170">
    <property type="entry name" value="LuxR_C_like"/>
    <property type="match status" value="1"/>
</dbReference>
<proteinExistence type="predicted"/>
<dbReference type="PANTHER" id="PTHR43214:SF24">
    <property type="entry name" value="TRANSCRIPTIONAL REGULATORY PROTEIN NARL-RELATED"/>
    <property type="match status" value="1"/>
</dbReference>
<dbReference type="InterPro" id="IPR016032">
    <property type="entry name" value="Sig_transdc_resp-reg_C-effctor"/>
</dbReference>
<evidence type="ECO:0000256" key="3">
    <source>
        <dbReference type="ARBA" id="ARBA00023125"/>
    </source>
</evidence>